<dbReference type="EMBL" id="MU276245">
    <property type="protein sequence ID" value="KAI0039942.1"/>
    <property type="molecule type" value="Genomic_DNA"/>
</dbReference>
<evidence type="ECO:0000313" key="2">
    <source>
        <dbReference type="Proteomes" id="UP000814033"/>
    </source>
</evidence>
<name>A0ACB8R7T5_9AGAM</name>
<sequence length="1450" mass="161220">MTSPLPMRRFAYTGRVLRAGYLPVLYEVIGRHPLRPLDTQDGVPIGRTFVYTQDTSRTRMRALNAEVATLEVPGLTAEECQTQKGLLKLLPGDAIFARSSLDARDDGLDDVLQVLVLGRDHILMLEGGQEAISNYVAGRDTVLGTRETRHLGKAHFTNGRWSGGTAFERTGQAHPVQNSRAFGLAHSYEQPTQLFSPNAGNKMSRAAGLTQGHIMRGEVIKESIALGLLGGQHLPVSHCERMAMQSDLVNAPRIGSSNNTMFFNVQLNIASAVKRSDASKNLSPQLGVFGAAHRDQHDDPAGLSCMISLSDLPNGYHSGLFHLLEIGVFVDLSDLKLMYFNGLRRHGGTPPRSSDDTLQPWACRYVTINYPPNAILENRAILAIAALRPPPEGKEDVSKQTQGHPVPVDRPLFTMDPAMRNNPEDPTQQPWSHHATFAADGEAIMPRKQHLEFIIRSLYSFCVFILAQVPQITRIRIDRAKFFSAFSYDNEANERVEVDDWPLAPALNDLDAGAPRREAARLWINHRATTELFIPYLRARPRRPFDIATEPYDATVAAQAGRPANFAFNATRTPAEQLDVDSEEDDEADDAEQANTGAQTRSQTAVATRQELDRARFYTTMQNTANNLAVASSSSLPGVLGKHPSTGSDIDGGVASRTRRRTARDVDLASVPPNDNAGDSSPLDVEMSTTDVTAFDNAAWTNLIERLCGLPSSDTSVVTTSAGMLSCWRNRLIVNIDPTNGRDFYSKYQDFPGQASTLFSLQTICTEFNEMLQSYDDIRLHNRFVQATSALKHLGNTLERIGSPDSWHSAGAVKSVSSAWQAVDFLSIDPDTNSMEARHAQYGRMLNHSILWMWLESLCLRYSNPDPLPGSDGLRRLAIKLRTIIERRLIGQHVIPSSYHPAFPPESYEIPFSARTPHYDDFSDLAKQKRLYLMLFTVLRTWLHFPTGNTSLAQSWLLGGLATLFGRPILLVSETYHLYRHIMRDVFKWHRAINSPEDLLPFFISLQHHPIFDPSSPHHIILCAMELLHHRYSVSDLSPFTVEEEGLILAAQAHTAHAINEDVYEDESQEDDPHTMDFHEDGAYPQSNFASHSTHNIPVASTSGTHSPHADPGPAALPLHSAAPAQLQQAPHIALLQRAVDVLIMMEYLIDSPTVHSRATAPVPQHHSPRDRKLLEHVATNLDKFLPFREKAPAVKRARTIHGPYAPGYVRTREGFFSALVFRTILYGAGYMFDHPFIFHDSTKLENDHATMTVRPGGEIVTEKYFVDNDIYGAHMTRSVGDATRLWDASAADINFIPAGPAPALIPFIDFRAHIIRKEKRDKKTIRVYPQCGELIGYLLTADYVYAGVVTMPSVDDVGWVIHDIARGGLRGLGLMGLVEIDLTLKQFKKHDKPPVAVVQQAFGIFYDFVSSALTPAQRAHMGWDVIMAEHLLCKISRLSKAKKGKLYLD</sequence>
<proteinExistence type="predicted"/>
<keyword evidence="2" id="KW-1185">Reference proteome</keyword>
<protein>
    <submittedName>
        <fullName evidence="1">Uncharacterized protein</fullName>
    </submittedName>
</protein>
<comment type="caution">
    <text evidence="1">The sequence shown here is derived from an EMBL/GenBank/DDBJ whole genome shotgun (WGS) entry which is preliminary data.</text>
</comment>
<reference evidence="1" key="1">
    <citation type="submission" date="2021-02" db="EMBL/GenBank/DDBJ databases">
        <authorList>
            <consortium name="DOE Joint Genome Institute"/>
            <person name="Ahrendt S."/>
            <person name="Looney B.P."/>
            <person name="Miyauchi S."/>
            <person name="Morin E."/>
            <person name="Drula E."/>
            <person name="Courty P.E."/>
            <person name="Chicoki N."/>
            <person name="Fauchery L."/>
            <person name="Kohler A."/>
            <person name="Kuo A."/>
            <person name="Labutti K."/>
            <person name="Pangilinan J."/>
            <person name="Lipzen A."/>
            <person name="Riley R."/>
            <person name="Andreopoulos W."/>
            <person name="He G."/>
            <person name="Johnson J."/>
            <person name="Barry K.W."/>
            <person name="Grigoriev I.V."/>
            <person name="Nagy L."/>
            <person name="Hibbett D."/>
            <person name="Henrissat B."/>
            <person name="Matheny P.B."/>
            <person name="Labbe J."/>
            <person name="Martin F."/>
        </authorList>
    </citation>
    <scope>NUCLEOTIDE SEQUENCE</scope>
    <source>
        <strain evidence="1">FP105234-sp</strain>
    </source>
</reference>
<gene>
    <name evidence="1" type="ORF">FA95DRAFT_1612179</name>
</gene>
<accession>A0ACB8R7T5</accession>
<organism evidence="1 2">
    <name type="scientific">Auriscalpium vulgare</name>
    <dbReference type="NCBI Taxonomy" id="40419"/>
    <lineage>
        <taxon>Eukaryota</taxon>
        <taxon>Fungi</taxon>
        <taxon>Dikarya</taxon>
        <taxon>Basidiomycota</taxon>
        <taxon>Agaricomycotina</taxon>
        <taxon>Agaricomycetes</taxon>
        <taxon>Russulales</taxon>
        <taxon>Auriscalpiaceae</taxon>
        <taxon>Auriscalpium</taxon>
    </lineage>
</organism>
<dbReference type="Proteomes" id="UP000814033">
    <property type="component" value="Unassembled WGS sequence"/>
</dbReference>
<reference evidence="1" key="2">
    <citation type="journal article" date="2022" name="New Phytol.">
        <title>Evolutionary transition to the ectomycorrhizal habit in the genomes of a hyperdiverse lineage of mushroom-forming fungi.</title>
        <authorList>
            <person name="Looney B."/>
            <person name="Miyauchi S."/>
            <person name="Morin E."/>
            <person name="Drula E."/>
            <person name="Courty P.E."/>
            <person name="Kohler A."/>
            <person name="Kuo A."/>
            <person name="LaButti K."/>
            <person name="Pangilinan J."/>
            <person name="Lipzen A."/>
            <person name="Riley R."/>
            <person name="Andreopoulos W."/>
            <person name="He G."/>
            <person name="Johnson J."/>
            <person name="Nolan M."/>
            <person name="Tritt A."/>
            <person name="Barry K.W."/>
            <person name="Grigoriev I.V."/>
            <person name="Nagy L.G."/>
            <person name="Hibbett D."/>
            <person name="Henrissat B."/>
            <person name="Matheny P.B."/>
            <person name="Labbe J."/>
            <person name="Martin F.M."/>
        </authorList>
    </citation>
    <scope>NUCLEOTIDE SEQUENCE</scope>
    <source>
        <strain evidence="1">FP105234-sp</strain>
    </source>
</reference>
<evidence type="ECO:0000313" key="1">
    <source>
        <dbReference type="EMBL" id="KAI0039942.1"/>
    </source>
</evidence>